<organism evidence="2 3">
    <name type="scientific">Glutamicibacter mishrai</name>
    <dbReference type="NCBI Taxonomy" id="1775880"/>
    <lineage>
        <taxon>Bacteria</taxon>
        <taxon>Bacillati</taxon>
        <taxon>Actinomycetota</taxon>
        <taxon>Actinomycetes</taxon>
        <taxon>Micrococcales</taxon>
        <taxon>Micrococcaceae</taxon>
        <taxon>Glutamicibacter</taxon>
    </lineage>
</organism>
<dbReference type="Pfam" id="PF01381">
    <property type="entry name" value="HTH_3"/>
    <property type="match status" value="1"/>
</dbReference>
<dbReference type="RefSeq" id="WP_172512034.1">
    <property type="nucleotide sequence ID" value="NZ_CP032549.1"/>
</dbReference>
<reference evidence="2 3" key="1">
    <citation type="submission" date="2018-09" db="EMBL/GenBank/DDBJ databases">
        <title>Glutamicibacter mishrai S5-52T (LMG 29155T = KCTC 39846T).</title>
        <authorList>
            <person name="Das S.K."/>
        </authorList>
    </citation>
    <scope>NUCLEOTIDE SEQUENCE [LARGE SCALE GENOMIC DNA]</scope>
    <source>
        <strain evidence="2 3">S5-52</strain>
    </source>
</reference>
<keyword evidence="3" id="KW-1185">Reference proteome</keyword>
<dbReference type="Proteomes" id="UP000502331">
    <property type="component" value="Chromosome"/>
</dbReference>
<name>A0A6H0SI60_9MICC</name>
<sequence>MTKNLEELLAQRPVNEQLASIFENQLRAEIRAYRPRELREKSELTQTAMAKVLDVSQKRVSNIEHGAVERAQVDTLRRYVEALGGTLLVEAKFGDETYRIA</sequence>
<dbReference type="EMBL" id="CP032549">
    <property type="protein sequence ID" value="QIV87352.1"/>
    <property type="molecule type" value="Genomic_DNA"/>
</dbReference>
<accession>A0A6H0SI60</accession>
<evidence type="ECO:0000313" key="3">
    <source>
        <dbReference type="Proteomes" id="UP000502331"/>
    </source>
</evidence>
<evidence type="ECO:0000313" key="2">
    <source>
        <dbReference type="EMBL" id="QIV87352.1"/>
    </source>
</evidence>
<dbReference type="CDD" id="cd00093">
    <property type="entry name" value="HTH_XRE"/>
    <property type="match status" value="1"/>
</dbReference>
<gene>
    <name evidence="2" type="ORF">D3791_09595</name>
</gene>
<dbReference type="AlphaFoldDB" id="A0A6H0SI60"/>
<dbReference type="PROSITE" id="PS50943">
    <property type="entry name" value="HTH_CROC1"/>
    <property type="match status" value="1"/>
</dbReference>
<dbReference type="SMART" id="SM00530">
    <property type="entry name" value="HTH_XRE"/>
    <property type="match status" value="1"/>
</dbReference>
<dbReference type="SUPFAM" id="SSF47413">
    <property type="entry name" value="lambda repressor-like DNA-binding domains"/>
    <property type="match status" value="1"/>
</dbReference>
<proteinExistence type="predicted"/>
<evidence type="ECO:0000259" key="1">
    <source>
        <dbReference type="PROSITE" id="PS50943"/>
    </source>
</evidence>
<dbReference type="InterPro" id="IPR010982">
    <property type="entry name" value="Lambda_DNA-bd_dom_sf"/>
</dbReference>
<protein>
    <submittedName>
        <fullName evidence="2">Helix-turn-helix domain-containing protein</fullName>
    </submittedName>
</protein>
<dbReference type="Gene3D" id="1.10.260.40">
    <property type="entry name" value="lambda repressor-like DNA-binding domains"/>
    <property type="match status" value="1"/>
</dbReference>
<dbReference type="GO" id="GO:0003677">
    <property type="term" value="F:DNA binding"/>
    <property type="evidence" value="ECO:0007669"/>
    <property type="project" value="InterPro"/>
</dbReference>
<dbReference type="InterPro" id="IPR001387">
    <property type="entry name" value="Cro/C1-type_HTH"/>
</dbReference>
<feature type="domain" description="HTH cro/C1-type" evidence="1">
    <location>
        <begin position="36"/>
        <end position="91"/>
    </location>
</feature>